<organism evidence="2 3">
    <name type="scientific">Priapulus caudatus</name>
    <name type="common">Priapulid worm</name>
    <dbReference type="NCBI Taxonomy" id="37621"/>
    <lineage>
        <taxon>Eukaryota</taxon>
        <taxon>Metazoa</taxon>
        <taxon>Ecdysozoa</taxon>
        <taxon>Scalidophora</taxon>
        <taxon>Priapulida</taxon>
        <taxon>Priapulimorpha</taxon>
        <taxon>Priapulimorphida</taxon>
        <taxon>Priapulidae</taxon>
        <taxon>Priapulus</taxon>
    </lineage>
</organism>
<gene>
    <name evidence="3" type="primary">LOC106821070</name>
</gene>
<dbReference type="PANTHER" id="PTHR10024:SF348">
    <property type="entry name" value="SYNAPTOTAGMIN-17"/>
    <property type="match status" value="1"/>
</dbReference>
<reference evidence="3" key="1">
    <citation type="submission" date="2025-08" db="UniProtKB">
        <authorList>
            <consortium name="RefSeq"/>
        </authorList>
    </citation>
    <scope>IDENTIFICATION</scope>
</reference>
<dbReference type="InterPro" id="IPR000008">
    <property type="entry name" value="C2_dom"/>
</dbReference>
<dbReference type="PROSITE" id="PS50004">
    <property type="entry name" value="C2"/>
    <property type="match status" value="1"/>
</dbReference>
<dbReference type="SMART" id="SM00239">
    <property type="entry name" value="C2"/>
    <property type="match status" value="1"/>
</dbReference>
<dbReference type="GeneID" id="106821070"/>
<dbReference type="Gene3D" id="2.60.40.150">
    <property type="entry name" value="C2 domain"/>
    <property type="match status" value="2"/>
</dbReference>
<dbReference type="SUPFAM" id="SSF49562">
    <property type="entry name" value="C2 domain (Calcium/lipid-binding domain, CaLB)"/>
    <property type="match status" value="2"/>
</dbReference>
<dbReference type="Proteomes" id="UP000695022">
    <property type="component" value="Unplaced"/>
</dbReference>
<evidence type="ECO:0000313" key="2">
    <source>
        <dbReference type="Proteomes" id="UP000695022"/>
    </source>
</evidence>
<dbReference type="InterPro" id="IPR035892">
    <property type="entry name" value="C2_domain_sf"/>
</dbReference>
<protein>
    <submittedName>
        <fullName evidence="3">Synaptotagmin-17-like</fullName>
    </submittedName>
</protein>
<evidence type="ECO:0000313" key="3">
    <source>
        <dbReference type="RefSeq" id="XP_014681200.1"/>
    </source>
</evidence>
<dbReference type="Pfam" id="PF00168">
    <property type="entry name" value="C2"/>
    <property type="match status" value="1"/>
</dbReference>
<name>A0ABM1F9S9_PRICU</name>
<accession>A0ABM1F9S9</accession>
<feature type="domain" description="C2" evidence="1">
    <location>
        <begin position="149"/>
        <end position="273"/>
    </location>
</feature>
<keyword evidence="2" id="KW-1185">Reference proteome</keyword>
<dbReference type="RefSeq" id="XP_014681200.1">
    <property type="nucleotide sequence ID" value="XM_014825714.1"/>
</dbReference>
<proteinExistence type="predicted"/>
<sequence length="337" mass="37784">MKMAPMAQQDGLFAKVLSFLLRCGCDCSELCDSDCLRPRRKGYIRKEDIVYEVPSQTSWTSIDQRTSVDSFSSDSESRRSISTAGADVAGPAPIEFWTASVGREHASPRLHAPRRRSSLSKLSHIQPDLYESFDESTDLTDDEKSALYKLGQVHFSLQYDVASQALLVKVIAGRDLCRPPDDRPERGRREPNPYVKACLLPDQKTCQQTSVKRKTAAPNWDEVLPFALAHSEAQRRILELSVMDHAPRQHVVLGQVHLPLSGVNIVRGRHMWKPLMPSTKENPELGEILLSIYYLPSAGRLNVDVIKAKQLLQTNITGGSRISIFETKSEVDTELFP</sequence>
<dbReference type="PANTHER" id="PTHR10024">
    <property type="entry name" value="SYNAPTOTAGMIN"/>
    <property type="match status" value="1"/>
</dbReference>
<evidence type="ECO:0000259" key="1">
    <source>
        <dbReference type="PROSITE" id="PS50004"/>
    </source>
</evidence>